<dbReference type="Pfam" id="PF11964">
    <property type="entry name" value="SpoIIAA-like"/>
    <property type="match status" value="2"/>
</dbReference>
<comment type="caution">
    <text evidence="1">The sequence shown here is derived from an EMBL/GenBank/DDBJ whole genome shotgun (WGS) entry which is preliminary data.</text>
</comment>
<dbReference type="EMBL" id="JBHTBS010000008">
    <property type="protein sequence ID" value="MFC7338668.1"/>
    <property type="molecule type" value="Genomic_DNA"/>
</dbReference>
<name>A0ABW2LBC0_9BACT</name>
<organism evidence="1 2">
    <name type="scientific">Haloferula chungangensis</name>
    <dbReference type="NCBI Taxonomy" id="1048331"/>
    <lineage>
        <taxon>Bacteria</taxon>
        <taxon>Pseudomonadati</taxon>
        <taxon>Verrucomicrobiota</taxon>
        <taxon>Verrucomicrobiia</taxon>
        <taxon>Verrucomicrobiales</taxon>
        <taxon>Verrucomicrobiaceae</taxon>
        <taxon>Haloferula</taxon>
    </lineage>
</organism>
<keyword evidence="2" id="KW-1185">Reference proteome</keyword>
<evidence type="ECO:0000313" key="1">
    <source>
        <dbReference type="EMBL" id="MFC7338668.1"/>
    </source>
</evidence>
<protein>
    <submittedName>
        <fullName evidence="1">STAS/SEC14 domain-containing protein</fullName>
    </submittedName>
</protein>
<dbReference type="Proteomes" id="UP001596472">
    <property type="component" value="Unassembled WGS sequence"/>
</dbReference>
<dbReference type="InterPro" id="IPR036513">
    <property type="entry name" value="STAS_dom_sf"/>
</dbReference>
<dbReference type="RefSeq" id="WP_379714269.1">
    <property type="nucleotide sequence ID" value="NZ_JBHTBS010000008.1"/>
</dbReference>
<accession>A0ABW2LBC0</accession>
<dbReference type="InterPro" id="IPR038396">
    <property type="entry name" value="SpoIIAA-like_sf"/>
</dbReference>
<proteinExistence type="predicted"/>
<gene>
    <name evidence="1" type="ORF">ACFQY0_15845</name>
</gene>
<sequence>MINFRVTDSGVLVVQPSGPITEADFAAVQSDVDPWLKSGGKLKGLLIDAPDFPGWENFAGFRAHLKFVKDHHREIPRVAVVSNDDFLIAMPKLARHFVKAEFRRYNAGETADAIEWLESPLEAPKHAVRHAWFPREKLIWVSVDGKVSTDEYRALLNDLEPIIKENSPVSFLVDLEDLEGVEFGAMIADTKFGFSHIKHIKRIAIVGDQKWIKRLTSLPNPFAMEVKGFDEDDEHQAWNWIIS</sequence>
<dbReference type="Gene3D" id="3.40.50.10600">
    <property type="entry name" value="SpoIIaa-like domains"/>
    <property type="match status" value="2"/>
</dbReference>
<evidence type="ECO:0000313" key="2">
    <source>
        <dbReference type="Proteomes" id="UP001596472"/>
    </source>
</evidence>
<reference evidence="2" key="1">
    <citation type="journal article" date="2019" name="Int. J. Syst. Evol. Microbiol.">
        <title>The Global Catalogue of Microorganisms (GCM) 10K type strain sequencing project: providing services to taxonomists for standard genome sequencing and annotation.</title>
        <authorList>
            <consortium name="The Broad Institute Genomics Platform"/>
            <consortium name="The Broad Institute Genome Sequencing Center for Infectious Disease"/>
            <person name="Wu L."/>
            <person name="Ma J."/>
        </authorList>
    </citation>
    <scope>NUCLEOTIDE SEQUENCE [LARGE SCALE GENOMIC DNA]</scope>
    <source>
        <strain evidence="2">CGMCC 4.1467</strain>
    </source>
</reference>
<dbReference type="InterPro" id="IPR021866">
    <property type="entry name" value="SpoIIAA-like"/>
</dbReference>
<dbReference type="SUPFAM" id="SSF52091">
    <property type="entry name" value="SpoIIaa-like"/>
    <property type="match status" value="2"/>
</dbReference>